<dbReference type="InterPro" id="IPR027417">
    <property type="entry name" value="P-loop_NTPase"/>
</dbReference>
<dbReference type="Pfam" id="PF00005">
    <property type="entry name" value="ABC_tran"/>
    <property type="match status" value="1"/>
</dbReference>
<dbReference type="PANTHER" id="PTHR43394">
    <property type="entry name" value="ATP-DEPENDENT PERMEASE MDL1, MITOCHONDRIAL"/>
    <property type="match status" value="1"/>
</dbReference>
<dbReference type="RefSeq" id="WP_002732396.1">
    <property type="nucleotide sequence ID" value="NZ_AHNP02000007.1"/>
</dbReference>
<keyword evidence="2" id="KW-0813">Transport</keyword>
<feature type="transmembrane region" description="Helical" evidence="9">
    <location>
        <begin position="206"/>
        <end position="225"/>
    </location>
</feature>
<feature type="transmembrane region" description="Helical" evidence="9">
    <location>
        <begin position="294"/>
        <end position="314"/>
    </location>
</feature>
<dbReference type="GO" id="GO:0005524">
    <property type="term" value="F:ATP binding"/>
    <property type="evidence" value="ECO:0007669"/>
    <property type="project" value="UniProtKB-KW"/>
</dbReference>
<dbReference type="EMBL" id="AHNP02000007">
    <property type="protein sequence ID" value="EPG57649.1"/>
    <property type="molecule type" value="Genomic_DNA"/>
</dbReference>
<evidence type="ECO:0000256" key="7">
    <source>
        <dbReference type="ARBA" id="ARBA00022989"/>
    </source>
</evidence>
<evidence type="ECO:0000256" key="3">
    <source>
        <dbReference type="ARBA" id="ARBA00022475"/>
    </source>
</evidence>
<dbReference type="GO" id="GO:0005886">
    <property type="term" value="C:plasma membrane"/>
    <property type="evidence" value="ECO:0007669"/>
    <property type="project" value="UniProtKB-SubCell"/>
</dbReference>
<dbReference type="InterPro" id="IPR011527">
    <property type="entry name" value="ABC1_TM_dom"/>
</dbReference>
<evidence type="ECO:0000313" key="13">
    <source>
        <dbReference type="Proteomes" id="UP000014570"/>
    </source>
</evidence>
<dbReference type="PANTHER" id="PTHR43394:SF1">
    <property type="entry name" value="ATP-BINDING CASSETTE SUB-FAMILY B MEMBER 10, MITOCHONDRIAL"/>
    <property type="match status" value="1"/>
</dbReference>
<evidence type="ECO:0000256" key="5">
    <source>
        <dbReference type="ARBA" id="ARBA00022741"/>
    </source>
</evidence>
<keyword evidence="7 9" id="KW-1133">Transmembrane helix</keyword>
<dbReference type="GO" id="GO:0015421">
    <property type="term" value="F:ABC-type oligopeptide transporter activity"/>
    <property type="evidence" value="ECO:0007669"/>
    <property type="project" value="TreeGrafter"/>
</dbReference>
<dbReference type="Pfam" id="PF00664">
    <property type="entry name" value="ABC_membrane"/>
    <property type="match status" value="1"/>
</dbReference>
<evidence type="ECO:0000256" key="1">
    <source>
        <dbReference type="ARBA" id="ARBA00004651"/>
    </source>
</evidence>
<evidence type="ECO:0000313" key="12">
    <source>
        <dbReference type="EMBL" id="EPG57649.1"/>
    </source>
</evidence>
<feature type="domain" description="ABC transmembrane type-1" evidence="11">
    <location>
        <begin position="68"/>
        <end position="349"/>
    </location>
</feature>
<keyword evidence="4 9" id="KW-0812">Transmembrane</keyword>
<sequence>MKRPLEYNPDLIQKSEHLPLEKEKGSAKKWKALNPKKEKLNSETEGAPGLLIFGLFRFAKKYKGRISVIIGLLCFEIGFYASIPFSFKYLIDEALINRNQNALYWIGAYLAIGTITFTILGTVRDYLYNWASARIIQDLRLQMYEHLDRLNLDFFSNNKLGDILSRFFNDLAALEHALLAFIPWGLGPLLEAIFGTILLFLLDWKLALIALLIWPISFLGPGFLSRKSTEISYTRKLEEAQVLSLVEESISAQNLIRAYDLSDYFFNRFKNSCEKLFQVSLRLGLTNSYLERSAGSGILFLQGVLLLVGTIFAYHNALSIGTLAAFLPPFLNLSYSLLYLSQYLPALNHASGSAKRILELLRAPVFESDPEESSIPELKEAIHFENVHFRYKGRSKNLSDITLTIPKGSYTAIVGGSGVGKSTFIKLLLGMVQPNEGKILFDGMNLNSLSRSSVRSLIGVVFQETFLFNTTIFENIRIGKPSATLEEVVEAAKKAEIHEMILSLPMGYETNAGDRGTKLSGGERQRIAIARAFLRNPQILLLDEATSSLDPVTEARIMKTLSLLREGRTVISVTHRLSTIREADQVFQMRNGKLERFSVPVPEPEQQAMVL</sequence>
<dbReference type="Gene3D" id="3.40.50.300">
    <property type="entry name" value="P-loop containing nucleotide triphosphate hydrolases"/>
    <property type="match status" value="1"/>
</dbReference>
<dbReference type="SMART" id="SM00382">
    <property type="entry name" value="AAA"/>
    <property type="match status" value="1"/>
</dbReference>
<evidence type="ECO:0000256" key="4">
    <source>
        <dbReference type="ARBA" id="ARBA00022692"/>
    </source>
</evidence>
<dbReference type="SUPFAM" id="SSF90123">
    <property type="entry name" value="ABC transporter transmembrane region"/>
    <property type="match status" value="1"/>
</dbReference>
<feature type="transmembrane region" description="Helical" evidence="9">
    <location>
        <begin position="66"/>
        <end position="83"/>
    </location>
</feature>
<evidence type="ECO:0000259" key="10">
    <source>
        <dbReference type="PROSITE" id="PS50893"/>
    </source>
</evidence>
<keyword evidence="3" id="KW-1003">Cell membrane</keyword>
<keyword evidence="6" id="KW-0067">ATP-binding</keyword>
<name>A0AAV3JBK8_LEPBO</name>
<evidence type="ECO:0000256" key="9">
    <source>
        <dbReference type="SAM" id="Phobius"/>
    </source>
</evidence>
<keyword evidence="8 9" id="KW-0472">Membrane</keyword>
<dbReference type="InterPro" id="IPR003593">
    <property type="entry name" value="AAA+_ATPase"/>
</dbReference>
<protein>
    <submittedName>
        <fullName evidence="12">ABC transporter transmembrane region</fullName>
    </submittedName>
</protein>
<evidence type="ECO:0000256" key="2">
    <source>
        <dbReference type="ARBA" id="ARBA00022448"/>
    </source>
</evidence>
<dbReference type="SUPFAM" id="SSF52540">
    <property type="entry name" value="P-loop containing nucleoside triphosphate hydrolases"/>
    <property type="match status" value="1"/>
</dbReference>
<dbReference type="InterPro" id="IPR017871">
    <property type="entry name" value="ABC_transporter-like_CS"/>
</dbReference>
<feature type="domain" description="ABC transporter" evidence="10">
    <location>
        <begin position="382"/>
        <end position="611"/>
    </location>
</feature>
<reference evidence="12 13" key="1">
    <citation type="submission" date="2013-04" db="EMBL/GenBank/DDBJ databases">
        <authorList>
            <person name="Harkins D.M."/>
            <person name="Durkin A.S."/>
            <person name="Brinkac L.M."/>
            <person name="Haft D.H."/>
            <person name="Selengut J.D."/>
            <person name="Sanka R."/>
            <person name="DePew J."/>
            <person name="Purushe J."/>
            <person name="Chanthongthip A."/>
            <person name="Lattana O."/>
            <person name="Phetsouvanh R."/>
            <person name="Newton P.N."/>
            <person name="Vinetz J.M."/>
            <person name="Sutton G.G."/>
            <person name="Nierman W.C."/>
            <person name="Fouts D.E."/>
        </authorList>
    </citation>
    <scope>NUCLEOTIDE SEQUENCE [LARGE SCALE GENOMIC DNA]</scope>
    <source>
        <strain evidence="12 13">UI 09931</strain>
    </source>
</reference>
<dbReference type="AlphaFoldDB" id="A0AAV3JBK8"/>
<keyword evidence="5" id="KW-0547">Nucleotide-binding</keyword>
<gene>
    <name evidence="12" type="ORF">LEP1GSC103_2643</name>
</gene>
<evidence type="ECO:0000259" key="11">
    <source>
        <dbReference type="PROSITE" id="PS50929"/>
    </source>
</evidence>
<comment type="subcellular location">
    <subcellularLocation>
        <location evidence="1">Cell membrane</location>
        <topology evidence="1">Multi-pass membrane protein</topology>
    </subcellularLocation>
</comment>
<dbReference type="CDD" id="cd07346">
    <property type="entry name" value="ABC_6TM_exporters"/>
    <property type="match status" value="1"/>
</dbReference>
<dbReference type="PROSITE" id="PS00211">
    <property type="entry name" value="ABC_TRANSPORTER_1"/>
    <property type="match status" value="1"/>
</dbReference>
<dbReference type="InterPro" id="IPR036640">
    <property type="entry name" value="ABC1_TM_sf"/>
</dbReference>
<dbReference type="Gene3D" id="1.20.1560.10">
    <property type="entry name" value="ABC transporter type 1, transmembrane domain"/>
    <property type="match status" value="1"/>
</dbReference>
<accession>A0AAV3JBK8</accession>
<evidence type="ECO:0000256" key="6">
    <source>
        <dbReference type="ARBA" id="ARBA00022840"/>
    </source>
</evidence>
<dbReference type="FunFam" id="3.40.50.300:FF:000299">
    <property type="entry name" value="ABC transporter ATP-binding protein/permease"/>
    <property type="match status" value="1"/>
</dbReference>
<comment type="caution">
    <text evidence="12">The sequence shown here is derived from an EMBL/GenBank/DDBJ whole genome shotgun (WGS) entry which is preliminary data.</text>
</comment>
<feature type="transmembrane region" description="Helical" evidence="9">
    <location>
        <begin position="103"/>
        <end position="123"/>
    </location>
</feature>
<dbReference type="PROSITE" id="PS50893">
    <property type="entry name" value="ABC_TRANSPORTER_2"/>
    <property type="match status" value="1"/>
</dbReference>
<organism evidence="12 13">
    <name type="scientific">Leptospira borgpetersenii serovar Javanica str. UI 09931</name>
    <dbReference type="NCBI Taxonomy" id="1049767"/>
    <lineage>
        <taxon>Bacteria</taxon>
        <taxon>Pseudomonadati</taxon>
        <taxon>Spirochaetota</taxon>
        <taxon>Spirochaetia</taxon>
        <taxon>Leptospirales</taxon>
        <taxon>Leptospiraceae</taxon>
        <taxon>Leptospira</taxon>
    </lineage>
</organism>
<dbReference type="InterPro" id="IPR003439">
    <property type="entry name" value="ABC_transporter-like_ATP-bd"/>
</dbReference>
<dbReference type="GO" id="GO:0016887">
    <property type="term" value="F:ATP hydrolysis activity"/>
    <property type="evidence" value="ECO:0007669"/>
    <property type="project" value="InterPro"/>
</dbReference>
<proteinExistence type="predicted"/>
<dbReference type="InterPro" id="IPR039421">
    <property type="entry name" value="Type_1_exporter"/>
</dbReference>
<dbReference type="GeneID" id="61172309"/>
<evidence type="ECO:0000256" key="8">
    <source>
        <dbReference type="ARBA" id="ARBA00023136"/>
    </source>
</evidence>
<dbReference type="PROSITE" id="PS50929">
    <property type="entry name" value="ABC_TM1F"/>
    <property type="match status" value="1"/>
</dbReference>
<dbReference type="Proteomes" id="UP000014570">
    <property type="component" value="Unassembled WGS sequence"/>
</dbReference>
<feature type="transmembrane region" description="Helical" evidence="9">
    <location>
        <begin position="177"/>
        <end position="200"/>
    </location>
</feature>